<name>A0ABT3MWD1_9GAMM</name>
<protein>
    <submittedName>
        <fullName evidence="1">Uncharacterized protein</fullName>
    </submittedName>
</protein>
<dbReference type="Proteomes" id="UP001209854">
    <property type="component" value="Unassembled WGS sequence"/>
</dbReference>
<accession>A0ABT3MWD1</accession>
<proteinExistence type="predicted"/>
<evidence type="ECO:0000313" key="2">
    <source>
        <dbReference type="Proteomes" id="UP001209854"/>
    </source>
</evidence>
<organism evidence="1 2">
    <name type="scientific">Endozoicomonas gorgoniicola</name>
    <dbReference type="NCBI Taxonomy" id="1234144"/>
    <lineage>
        <taxon>Bacteria</taxon>
        <taxon>Pseudomonadati</taxon>
        <taxon>Pseudomonadota</taxon>
        <taxon>Gammaproteobacteria</taxon>
        <taxon>Oceanospirillales</taxon>
        <taxon>Endozoicomonadaceae</taxon>
        <taxon>Endozoicomonas</taxon>
    </lineage>
</organism>
<evidence type="ECO:0000313" key="1">
    <source>
        <dbReference type="EMBL" id="MCW7553660.1"/>
    </source>
</evidence>
<dbReference type="RefSeq" id="WP_262568479.1">
    <property type="nucleotide sequence ID" value="NZ_JAPFCC010000001.1"/>
</dbReference>
<keyword evidence="2" id="KW-1185">Reference proteome</keyword>
<comment type="caution">
    <text evidence="1">The sequence shown here is derived from an EMBL/GenBank/DDBJ whole genome shotgun (WGS) entry which is preliminary data.</text>
</comment>
<reference evidence="1 2" key="1">
    <citation type="submission" date="2022-10" db="EMBL/GenBank/DDBJ databases">
        <title>High-quality genome sequences of two octocoral-associated bacteria, Endozoicomonas euniceicola EF212 and Endozoicomonas gorgoniicola PS125.</title>
        <authorList>
            <person name="Chiou Y.-J."/>
            <person name="Chen Y.-H."/>
        </authorList>
    </citation>
    <scope>NUCLEOTIDE SEQUENCE [LARGE SCALE GENOMIC DNA]</scope>
    <source>
        <strain evidence="1 2">PS125</strain>
    </source>
</reference>
<dbReference type="EMBL" id="JAPFCC010000001">
    <property type="protein sequence ID" value="MCW7553660.1"/>
    <property type="molecule type" value="Genomic_DNA"/>
</dbReference>
<sequence>MFDTRTQNRKEQQVVDIYNKVCAHNDIDKVNEALGQMLQPLGLTVDEFKGFIKVRPFARAGVIDMKAIQQKLQSGQPLDPASEQDLVALVTLLRDLLFPQPQTT</sequence>
<gene>
    <name evidence="1" type="ORF">NX722_13685</name>
</gene>